<sequence>MSGGTLGNTEFRFLAAPDRWELTSLANARAQDVVRGLPVRDFPSYRGQRNYPGLLWMATTRSLVGYESLLERDRLWLADFDPTVSWVLSQPFWVSGRDGSVLRRHVPDCLLETTGGYVVVDVKPAELLDDAVVAAVMSWTRRLCEAKGWSYEVWSGADPVLLRNIRFLAAVRRGHAADADTLGNIARIAQVGMTIAEVEDASGIEGTLARPASMSMLWAGRWVVDLSCPLTGASVLQDVA</sequence>
<evidence type="ECO:0000313" key="1">
    <source>
        <dbReference type="EMBL" id="SPD86700.1"/>
    </source>
</evidence>
<organism evidence="1 2">
    <name type="scientific">Micropruina glycogenica</name>
    <dbReference type="NCBI Taxonomy" id="75385"/>
    <lineage>
        <taxon>Bacteria</taxon>
        <taxon>Bacillati</taxon>
        <taxon>Actinomycetota</taxon>
        <taxon>Actinomycetes</taxon>
        <taxon>Propionibacteriales</taxon>
        <taxon>Nocardioidaceae</taxon>
        <taxon>Micropruina</taxon>
    </lineage>
</organism>
<dbReference type="OrthoDB" id="3403133at2"/>
<dbReference type="KEGG" id="mgg:MPLG2_1664"/>
<gene>
    <name evidence="1" type="ORF">MPLG2_1664</name>
</gene>
<accession>A0A2N9JGI0</accession>
<keyword evidence="2" id="KW-1185">Reference proteome</keyword>
<evidence type="ECO:0000313" key="2">
    <source>
        <dbReference type="Proteomes" id="UP000238164"/>
    </source>
</evidence>
<dbReference type="Proteomes" id="UP000238164">
    <property type="component" value="Chromosome 1"/>
</dbReference>
<evidence type="ECO:0008006" key="3">
    <source>
        <dbReference type="Google" id="ProtNLM"/>
    </source>
</evidence>
<proteinExistence type="predicted"/>
<dbReference type="AlphaFoldDB" id="A0A2N9JGI0"/>
<name>A0A2N9JGI0_9ACTN</name>
<dbReference type="EMBL" id="LT985188">
    <property type="protein sequence ID" value="SPD86700.1"/>
    <property type="molecule type" value="Genomic_DNA"/>
</dbReference>
<dbReference type="NCBIfam" id="NF033179">
    <property type="entry name" value="TnsA_like_Actin"/>
    <property type="match status" value="1"/>
</dbReference>
<reference evidence="1 2" key="1">
    <citation type="submission" date="2018-02" db="EMBL/GenBank/DDBJ databases">
        <authorList>
            <person name="Cohen D.B."/>
            <person name="Kent A.D."/>
        </authorList>
    </citation>
    <scope>NUCLEOTIDE SEQUENCE [LARGE SCALE GENOMIC DNA]</scope>
    <source>
        <strain evidence="1">1</strain>
    </source>
</reference>
<dbReference type="InterPro" id="IPR048000">
    <property type="entry name" value="TnsA-like"/>
</dbReference>
<protein>
    <recommendedName>
        <fullName evidence="3">TnsA-like heteromeric transposase endonuclease subunit</fullName>
    </recommendedName>
</protein>
<dbReference type="RefSeq" id="WP_158680959.1">
    <property type="nucleotide sequence ID" value="NZ_BAAAGO010000007.1"/>
</dbReference>